<keyword evidence="1" id="KW-0812">Transmembrane</keyword>
<gene>
    <name evidence="3" type="ORF">IV203_005195</name>
</gene>
<evidence type="ECO:0000313" key="3">
    <source>
        <dbReference type="EMBL" id="KAG7346127.1"/>
    </source>
</evidence>
<sequence>MMIPRPFRILSVVVSTMLMATNSVNAHEGDPLATQAKNFQCGNSSTATAISTGNFTMVVAGAFCEGHHVCEFLVPKKVHWHIYPLPAGSTPKHSMHPEGLLEPRTRDDVLSYDLQNIVEDPLGYHKGQNIHAGISLYIPIDQLSSISIQGVEQYVQVHMDDNETISAMMEPLRILNEAIDSQVLVSSPYWVVHYEERGVDNRIWMDVAAESSVDVSGVDIEANIKCPQGLNVRARGVDNDIFVEGPVASGRMDGIDADLQINDGSNNNPCADVTNSGVSNQCDETNDAFEMQDLSCLADTEAVYSCSWFWNISTAGEVAMGVGFILIIAATIGGCILCCVRGYCCCKNSGRKEQGYPPYPPAPFSPKDVQNDTCKGSDEANSVMEAEVLEIKSATDCEEEGQFCEVDLEKAKGDKVSSTVY</sequence>
<keyword evidence="1" id="KW-1133">Transmembrane helix</keyword>
<dbReference type="EMBL" id="JAGRRH010000021">
    <property type="protein sequence ID" value="KAG7346127.1"/>
    <property type="molecule type" value="Genomic_DNA"/>
</dbReference>
<reference evidence="3" key="1">
    <citation type="journal article" date="2021" name="Sci. Rep.">
        <title>Diploid genomic architecture of Nitzschia inconspicua, an elite biomass production diatom.</title>
        <authorList>
            <person name="Oliver A."/>
            <person name="Podell S."/>
            <person name="Pinowska A."/>
            <person name="Traller J.C."/>
            <person name="Smith S.R."/>
            <person name="McClure R."/>
            <person name="Beliaev A."/>
            <person name="Bohutskyi P."/>
            <person name="Hill E.A."/>
            <person name="Rabines A."/>
            <person name="Zheng H."/>
            <person name="Allen L.Z."/>
            <person name="Kuo A."/>
            <person name="Grigoriev I.V."/>
            <person name="Allen A.E."/>
            <person name="Hazlebeck D."/>
            <person name="Allen E.E."/>
        </authorList>
    </citation>
    <scope>NUCLEOTIDE SEQUENCE</scope>
    <source>
        <strain evidence="3">Hildebrandi</strain>
    </source>
</reference>
<keyword evidence="4" id="KW-1185">Reference proteome</keyword>
<organism evidence="3 4">
    <name type="scientific">Nitzschia inconspicua</name>
    <dbReference type="NCBI Taxonomy" id="303405"/>
    <lineage>
        <taxon>Eukaryota</taxon>
        <taxon>Sar</taxon>
        <taxon>Stramenopiles</taxon>
        <taxon>Ochrophyta</taxon>
        <taxon>Bacillariophyta</taxon>
        <taxon>Bacillariophyceae</taxon>
        <taxon>Bacillariophycidae</taxon>
        <taxon>Bacillariales</taxon>
        <taxon>Bacillariaceae</taxon>
        <taxon>Nitzschia</taxon>
    </lineage>
</organism>
<evidence type="ECO:0000256" key="2">
    <source>
        <dbReference type="SAM" id="SignalP"/>
    </source>
</evidence>
<keyword evidence="2" id="KW-0732">Signal</keyword>
<proteinExistence type="predicted"/>
<protein>
    <submittedName>
        <fullName evidence="3">Uncharacterized protein</fullName>
    </submittedName>
</protein>
<accession>A0A9K3KLU2</accession>
<reference evidence="3" key="2">
    <citation type="submission" date="2021-04" db="EMBL/GenBank/DDBJ databases">
        <authorList>
            <person name="Podell S."/>
        </authorList>
    </citation>
    <scope>NUCLEOTIDE SEQUENCE</scope>
    <source>
        <strain evidence="3">Hildebrandi</strain>
    </source>
</reference>
<feature type="signal peptide" evidence="2">
    <location>
        <begin position="1"/>
        <end position="26"/>
    </location>
</feature>
<dbReference type="AlphaFoldDB" id="A0A9K3KLU2"/>
<feature type="chain" id="PRO_5039908139" evidence="2">
    <location>
        <begin position="27"/>
        <end position="421"/>
    </location>
</feature>
<dbReference type="Proteomes" id="UP000693970">
    <property type="component" value="Unassembled WGS sequence"/>
</dbReference>
<evidence type="ECO:0000313" key="4">
    <source>
        <dbReference type="Proteomes" id="UP000693970"/>
    </source>
</evidence>
<feature type="transmembrane region" description="Helical" evidence="1">
    <location>
        <begin position="318"/>
        <end position="344"/>
    </location>
</feature>
<name>A0A9K3KLU2_9STRA</name>
<comment type="caution">
    <text evidence="3">The sequence shown here is derived from an EMBL/GenBank/DDBJ whole genome shotgun (WGS) entry which is preliminary data.</text>
</comment>
<evidence type="ECO:0000256" key="1">
    <source>
        <dbReference type="SAM" id="Phobius"/>
    </source>
</evidence>
<keyword evidence="1" id="KW-0472">Membrane</keyword>